<accession>A0A7J5TYN6</accession>
<dbReference type="GO" id="GO:0016787">
    <property type="term" value="F:hydrolase activity"/>
    <property type="evidence" value="ECO:0007669"/>
    <property type="project" value="TreeGrafter"/>
</dbReference>
<dbReference type="AlphaFoldDB" id="A0A7J5TYN6"/>
<dbReference type="SUPFAM" id="SSF63829">
    <property type="entry name" value="Calcium-dependent phosphotriesterase"/>
    <property type="match status" value="1"/>
</dbReference>
<gene>
    <name evidence="3" type="ORF">F5984_13710</name>
</gene>
<dbReference type="PANTHER" id="PTHR10426">
    <property type="entry name" value="STRICTOSIDINE SYNTHASE-RELATED"/>
    <property type="match status" value="1"/>
</dbReference>
<evidence type="ECO:0000256" key="1">
    <source>
        <dbReference type="SAM" id="SignalP"/>
    </source>
</evidence>
<evidence type="ECO:0000313" key="3">
    <source>
        <dbReference type="EMBL" id="KAB7730224.1"/>
    </source>
</evidence>
<evidence type="ECO:0000259" key="2">
    <source>
        <dbReference type="Pfam" id="PF08450"/>
    </source>
</evidence>
<evidence type="ECO:0000313" key="4">
    <source>
        <dbReference type="Proteomes" id="UP000488299"/>
    </source>
</evidence>
<keyword evidence="1" id="KW-0732">Signal</keyword>
<dbReference type="Pfam" id="PF08450">
    <property type="entry name" value="SGL"/>
    <property type="match status" value="1"/>
</dbReference>
<protein>
    <submittedName>
        <fullName evidence="3">ATP-binding protein</fullName>
    </submittedName>
</protein>
<name>A0A7J5TYN6_9BACT</name>
<sequence length="293" mass="32206">MQKTCLKITVLGFALLGATLAQASTIQPKPKPKKLVMAWETDTTLRVPESVLYDPAGRVLFVANIDGKPDGLDGNGFISKVGLDGKIQNLRWTSGLNAPKGMGLHRNRLYVTDVYRLVVINTTTGQAEKTYDAVDTKNAFLNDVTVAKDGTVYVSDSRFDKIYRLKDDKWEVWMEGETLNKPNGLLAVGNDKLMIGSTKLGALQAVDVKTKTITPVANGMAATDGIVADGKDNYLVSDWNGQIFYVDGKGEKQQLLDSREQKVNTADIEYVPGQKLLLVPTFFKNKVVAYRVE</sequence>
<keyword evidence="3" id="KW-0547">Nucleotide-binding</keyword>
<keyword evidence="3" id="KW-0067">ATP-binding</keyword>
<feature type="chain" id="PRO_5029873456" evidence="1">
    <location>
        <begin position="24"/>
        <end position="293"/>
    </location>
</feature>
<organism evidence="3 4">
    <name type="scientific">Rudanella paleaurantiibacter</name>
    <dbReference type="NCBI Taxonomy" id="2614655"/>
    <lineage>
        <taxon>Bacteria</taxon>
        <taxon>Pseudomonadati</taxon>
        <taxon>Bacteroidota</taxon>
        <taxon>Cytophagia</taxon>
        <taxon>Cytophagales</taxon>
        <taxon>Cytophagaceae</taxon>
        <taxon>Rudanella</taxon>
    </lineage>
</organism>
<dbReference type="Gene3D" id="2.120.10.30">
    <property type="entry name" value="TolB, C-terminal domain"/>
    <property type="match status" value="1"/>
</dbReference>
<feature type="signal peptide" evidence="1">
    <location>
        <begin position="1"/>
        <end position="23"/>
    </location>
</feature>
<dbReference type="RefSeq" id="WP_152124823.1">
    <property type="nucleotide sequence ID" value="NZ_WELI01000005.1"/>
</dbReference>
<dbReference type="InterPro" id="IPR013658">
    <property type="entry name" value="SGL"/>
</dbReference>
<reference evidence="3 4" key="1">
    <citation type="submission" date="2019-10" db="EMBL/GenBank/DDBJ databases">
        <title>Rudanella paleaurantiibacter sp. nov., isolated from sludge.</title>
        <authorList>
            <person name="Xu S.Q."/>
        </authorList>
    </citation>
    <scope>NUCLEOTIDE SEQUENCE [LARGE SCALE GENOMIC DNA]</scope>
    <source>
        <strain evidence="3 4">HX-22-17</strain>
    </source>
</reference>
<proteinExistence type="predicted"/>
<dbReference type="GO" id="GO:0005524">
    <property type="term" value="F:ATP binding"/>
    <property type="evidence" value="ECO:0007669"/>
    <property type="project" value="UniProtKB-KW"/>
</dbReference>
<dbReference type="InterPro" id="IPR011042">
    <property type="entry name" value="6-blade_b-propeller_TolB-like"/>
</dbReference>
<keyword evidence="4" id="KW-1185">Reference proteome</keyword>
<dbReference type="EMBL" id="WELI01000005">
    <property type="protein sequence ID" value="KAB7730224.1"/>
    <property type="molecule type" value="Genomic_DNA"/>
</dbReference>
<dbReference type="GO" id="GO:0012505">
    <property type="term" value="C:endomembrane system"/>
    <property type="evidence" value="ECO:0007669"/>
    <property type="project" value="TreeGrafter"/>
</dbReference>
<feature type="domain" description="SMP-30/Gluconolactonase/LRE-like region" evidence="2">
    <location>
        <begin position="99"/>
        <end position="253"/>
    </location>
</feature>
<dbReference type="Proteomes" id="UP000488299">
    <property type="component" value="Unassembled WGS sequence"/>
</dbReference>
<comment type="caution">
    <text evidence="3">The sequence shown here is derived from an EMBL/GenBank/DDBJ whole genome shotgun (WGS) entry which is preliminary data.</text>
</comment>
<dbReference type="PANTHER" id="PTHR10426:SF88">
    <property type="entry name" value="ADIPOCYTE PLASMA MEMBRANE-ASSOCIATED PROTEIN HEMOMUCIN-RELATED"/>
    <property type="match status" value="1"/>
</dbReference>